<evidence type="ECO:0000256" key="1">
    <source>
        <dbReference type="SAM" id="MobiDB-lite"/>
    </source>
</evidence>
<feature type="compositionally biased region" description="Low complexity" evidence="1">
    <location>
        <begin position="54"/>
        <end position="64"/>
    </location>
</feature>
<protein>
    <submittedName>
        <fullName evidence="2">Uncharacterized protein</fullName>
    </submittedName>
</protein>
<evidence type="ECO:0000313" key="2">
    <source>
        <dbReference type="EMBL" id="AOW03716.1"/>
    </source>
</evidence>
<feature type="region of interest" description="Disordered" evidence="1">
    <location>
        <begin position="109"/>
        <end position="171"/>
    </location>
</feature>
<dbReference type="VEuPathDB" id="FungiDB:YALI1_D09285g"/>
<organism evidence="2 3">
    <name type="scientific">Yarrowia lipolytica</name>
    <name type="common">Candida lipolytica</name>
    <dbReference type="NCBI Taxonomy" id="4952"/>
    <lineage>
        <taxon>Eukaryota</taxon>
        <taxon>Fungi</taxon>
        <taxon>Dikarya</taxon>
        <taxon>Ascomycota</taxon>
        <taxon>Saccharomycotina</taxon>
        <taxon>Dipodascomycetes</taxon>
        <taxon>Dipodascales</taxon>
        <taxon>Dipodascales incertae sedis</taxon>
        <taxon>Yarrowia</taxon>
    </lineage>
</organism>
<name>A0A1D8NDK1_YARLL</name>
<dbReference type="GeneID" id="94583256"/>
<dbReference type="EMBL" id="CP017556">
    <property type="protein sequence ID" value="AOW03716.1"/>
    <property type="molecule type" value="Genomic_DNA"/>
</dbReference>
<feature type="compositionally biased region" description="Basic and acidic residues" evidence="1">
    <location>
        <begin position="1"/>
        <end position="12"/>
    </location>
</feature>
<feature type="compositionally biased region" description="Polar residues" evidence="1">
    <location>
        <begin position="19"/>
        <end position="44"/>
    </location>
</feature>
<dbReference type="AlphaFoldDB" id="A0A1D8NDK1"/>
<dbReference type="RefSeq" id="XP_068138742.1">
    <property type="nucleotide sequence ID" value="XM_068282641.1"/>
</dbReference>
<proteinExistence type="predicted"/>
<evidence type="ECO:0000313" key="3">
    <source>
        <dbReference type="Proteomes" id="UP000182444"/>
    </source>
</evidence>
<feature type="compositionally biased region" description="Basic and acidic residues" evidence="1">
    <location>
        <begin position="136"/>
        <end position="145"/>
    </location>
</feature>
<feature type="region of interest" description="Disordered" evidence="1">
    <location>
        <begin position="1"/>
        <end position="94"/>
    </location>
</feature>
<feature type="compositionally biased region" description="Low complexity" evidence="1">
    <location>
        <begin position="154"/>
        <end position="171"/>
    </location>
</feature>
<reference evidence="2 3" key="1">
    <citation type="journal article" date="2016" name="PLoS ONE">
        <title>Sequence Assembly of Yarrowia lipolytica Strain W29/CLIB89 Shows Transposable Element Diversity.</title>
        <authorList>
            <person name="Magnan C."/>
            <person name="Yu J."/>
            <person name="Chang I."/>
            <person name="Jahn E."/>
            <person name="Kanomata Y."/>
            <person name="Wu J."/>
            <person name="Zeller M."/>
            <person name="Oakes M."/>
            <person name="Baldi P."/>
            <person name="Sandmeyer S."/>
        </authorList>
    </citation>
    <scope>NUCLEOTIDE SEQUENCE [LARGE SCALE GENOMIC DNA]</scope>
    <source>
        <strain evidence="3">CLIB89(W29)</strain>
    </source>
</reference>
<gene>
    <name evidence="2" type="ORF">YALI1_D09285g</name>
</gene>
<dbReference type="Proteomes" id="UP000182444">
    <property type="component" value="Chromosome 1D"/>
</dbReference>
<sequence>MADGVKRSETELNRVGQIKRTSNSQSDKQLLPSSNSLNRHTPSVQLPAPLQLISSSPRPTSPSRLVQLHHLASPNSTPVAQKHKSKPWPSQPKRAVGLLRLVKTRRLGYKLPAPSPPGNRLWDLTSDNTEEGSPPDWRECIEPALKRRRRIANQRQTQTQTQSQTQTQTQT</sequence>
<accession>A0A1D8NDK1</accession>